<evidence type="ECO:0000313" key="3">
    <source>
        <dbReference type="Proteomes" id="UP000784294"/>
    </source>
</evidence>
<feature type="region of interest" description="Disordered" evidence="1">
    <location>
        <begin position="154"/>
        <end position="232"/>
    </location>
</feature>
<sequence length="365" mass="38724">MLTNPHPSVSTGAVSASAGQTAAGFSGCPKQSVGLGLPFQFNSLTNSQQYLNHASQMQQQQQQQQQLQPFMQIGPPNHSPGSGFSHQFAQHQQDHQHQHQHQHRQHQQQQHLLQTQKHLLAAGNGIFPADLSACFQTGFLAGVRGAPGLAFLAEQEAPPPPTTPPPPPPPPPQASVSSSSPSRTRPQGSPRRGATESKCHTSQSRSNEAFNPGLIAPASESLAPGGSSSTSVSSQSAFAALPLPLDPVQTHSTPGAVAALLNALASGPPGATDYTHHSSQTHHCPRTSSCSPANGFYANANTNAEGTPASRPATVTATIVPTHQQHHMQQQRHQQPSQHFEMAHVPMNPATSRDGMYPFHMQPRV</sequence>
<dbReference type="Proteomes" id="UP000784294">
    <property type="component" value="Unassembled WGS sequence"/>
</dbReference>
<gene>
    <name evidence="2" type="ORF">PXEA_LOCUS8906</name>
</gene>
<organism evidence="2 3">
    <name type="scientific">Protopolystoma xenopodis</name>
    <dbReference type="NCBI Taxonomy" id="117903"/>
    <lineage>
        <taxon>Eukaryota</taxon>
        <taxon>Metazoa</taxon>
        <taxon>Spiralia</taxon>
        <taxon>Lophotrochozoa</taxon>
        <taxon>Platyhelminthes</taxon>
        <taxon>Monogenea</taxon>
        <taxon>Polyopisthocotylea</taxon>
        <taxon>Polystomatidea</taxon>
        <taxon>Polystomatidae</taxon>
        <taxon>Protopolystoma</taxon>
    </lineage>
</organism>
<feature type="compositionally biased region" description="Low complexity" evidence="1">
    <location>
        <begin position="56"/>
        <end position="68"/>
    </location>
</feature>
<dbReference type="AlphaFoldDB" id="A0A448WMM9"/>
<keyword evidence="3" id="KW-1185">Reference proteome</keyword>
<name>A0A448WMM9_9PLAT</name>
<feature type="compositionally biased region" description="Low complexity" evidence="1">
    <location>
        <begin position="174"/>
        <end position="192"/>
    </location>
</feature>
<accession>A0A448WMM9</accession>
<comment type="caution">
    <text evidence="2">The sequence shown here is derived from an EMBL/GenBank/DDBJ whole genome shotgun (WGS) entry which is preliminary data.</text>
</comment>
<feature type="compositionally biased region" description="Polar residues" evidence="1">
    <location>
        <begin position="200"/>
        <end position="209"/>
    </location>
</feature>
<reference evidence="2" key="1">
    <citation type="submission" date="2018-11" db="EMBL/GenBank/DDBJ databases">
        <authorList>
            <consortium name="Pathogen Informatics"/>
        </authorList>
    </citation>
    <scope>NUCLEOTIDE SEQUENCE</scope>
</reference>
<protein>
    <submittedName>
        <fullName evidence="2">Uncharacterized protein</fullName>
    </submittedName>
</protein>
<proteinExistence type="predicted"/>
<dbReference type="EMBL" id="CAAALY010024697">
    <property type="protein sequence ID" value="VEL15466.1"/>
    <property type="molecule type" value="Genomic_DNA"/>
</dbReference>
<feature type="compositionally biased region" description="Low complexity" evidence="1">
    <location>
        <begin position="216"/>
        <end position="232"/>
    </location>
</feature>
<feature type="compositionally biased region" description="Pro residues" evidence="1">
    <location>
        <begin position="157"/>
        <end position="173"/>
    </location>
</feature>
<feature type="region of interest" description="Disordered" evidence="1">
    <location>
        <begin position="53"/>
        <end position="114"/>
    </location>
</feature>
<evidence type="ECO:0000313" key="2">
    <source>
        <dbReference type="EMBL" id="VEL15466.1"/>
    </source>
</evidence>
<evidence type="ECO:0000256" key="1">
    <source>
        <dbReference type="SAM" id="MobiDB-lite"/>
    </source>
</evidence>